<dbReference type="Pfam" id="PF14528">
    <property type="entry name" value="LAGLIDADG_3"/>
    <property type="match status" value="1"/>
</dbReference>
<dbReference type="PRINTS" id="PR00379">
    <property type="entry name" value="INTEIN"/>
</dbReference>
<evidence type="ECO:0000259" key="1">
    <source>
        <dbReference type="PROSITE" id="PS50819"/>
    </source>
</evidence>
<protein>
    <recommendedName>
        <fullName evidence="1">DOD-type homing endonuclease domain-containing protein</fullName>
    </recommendedName>
</protein>
<dbReference type="InterPro" id="IPR004860">
    <property type="entry name" value="LAGLIDADG_dom"/>
</dbReference>
<dbReference type="GO" id="GO:0004519">
    <property type="term" value="F:endonuclease activity"/>
    <property type="evidence" value="ECO:0007669"/>
    <property type="project" value="InterPro"/>
</dbReference>
<dbReference type="STRING" id="1802555.A2755_03140"/>
<sequence>MPIPRTLNHDFFKKWSSEMAYVLGFFAADGSMIRNKRGGHFIEFHINDKEILVAIRKVTGSNHKISIRIRKNPNQKVGYRIQLGSKEMYSDLLSFGMCSRKSLALQMPIVPPQYFGHFLRGYFDGDGCVYFKKLQFADRKNKRYILQSVFSCGTFSFLTVLLNLLRNYGVQGGSLKRKRRGNELTLSHHDSVALYRIMYNNLADSDIYLGRKYKLFTRAIETLYGKNAVVA</sequence>
<dbReference type="GO" id="GO:0016539">
    <property type="term" value="P:intein-mediated protein splicing"/>
    <property type="evidence" value="ECO:0007669"/>
    <property type="project" value="InterPro"/>
</dbReference>
<dbReference type="InterPro" id="IPR004042">
    <property type="entry name" value="Intein_endonuc_central"/>
</dbReference>
<dbReference type="EMBL" id="MGIP01000007">
    <property type="protein sequence ID" value="OGM91783.1"/>
    <property type="molecule type" value="Genomic_DNA"/>
</dbReference>
<dbReference type="InterPro" id="IPR006142">
    <property type="entry name" value="INTEIN"/>
</dbReference>
<feature type="domain" description="DOD-type homing endonuclease" evidence="1">
    <location>
        <begin position="22"/>
        <end position="170"/>
    </location>
</feature>
<dbReference type="SUPFAM" id="SSF55608">
    <property type="entry name" value="Homing endonucleases"/>
    <property type="match status" value="2"/>
</dbReference>
<name>A0A1F8DT16_9BACT</name>
<gene>
    <name evidence="2" type="ORF">A2755_03140</name>
</gene>
<dbReference type="InterPro" id="IPR027434">
    <property type="entry name" value="Homing_endonucl"/>
</dbReference>
<dbReference type="AlphaFoldDB" id="A0A1F8DT16"/>
<dbReference type="PROSITE" id="PS50819">
    <property type="entry name" value="INTEIN_ENDONUCLEASE"/>
    <property type="match status" value="1"/>
</dbReference>
<reference evidence="2 3" key="1">
    <citation type="journal article" date="2016" name="Nat. Commun.">
        <title>Thousands of microbial genomes shed light on interconnected biogeochemical processes in an aquifer system.</title>
        <authorList>
            <person name="Anantharaman K."/>
            <person name="Brown C.T."/>
            <person name="Hug L.A."/>
            <person name="Sharon I."/>
            <person name="Castelle C.J."/>
            <person name="Probst A.J."/>
            <person name="Thomas B.C."/>
            <person name="Singh A."/>
            <person name="Wilkins M.J."/>
            <person name="Karaoz U."/>
            <person name="Brodie E.L."/>
            <person name="Williams K.H."/>
            <person name="Hubbard S.S."/>
            <person name="Banfield J.F."/>
        </authorList>
    </citation>
    <scope>NUCLEOTIDE SEQUENCE [LARGE SCALE GENOMIC DNA]</scope>
</reference>
<comment type="caution">
    <text evidence="2">The sequence shown here is derived from an EMBL/GenBank/DDBJ whole genome shotgun (WGS) entry which is preliminary data.</text>
</comment>
<evidence type="ECO:0000313" key="3">
    <source>
        <dbReference type="Proteomes" id="UP000177029"/>
    </source>
</evidence>
<accession>A0A1F8DT16</accession>
<dbReference type="Gene3D" id="3.10.28.10">
    <property type="entry name" value="Homing endonucleases"/>
    <property type="match status" value="1"/>
</dbReference>
<evidence type="ECO:0000313" key="2">
    <source>
        <dbReference type="EMBL" id="OGM91783.1"/>
    </source>
</evidence>
<proteinExistence type="predicted"/>
<organism evidence="2 3">
    <name type="scientific">Candidatus Wolfebacteria bacterium RIFCSPHIGHO2_01_FULL_48_22</name>
    <dbReference type="NCBI Taxonomy" id="1802555"/>
    <lineage>
        <taxon>Bacteria</taxon>
        <taxon>Candidatus Wolfeibacteriota</taxon>
    </lineage>
</organism>
<dbReference type="Proteomes" id="UP000177029">
    <property type="component" value="Unassembled WGS sequence"/>
</dbReference>